<evidence type="ECO:0000256" key="3">
    <source>
        <dbReference type="ARBA" id="ARBA00022448"/>
    </source>
</evidence>
<keyword evidence="5 9" id="KW-0812">Transmembrane</keyword>
<dbReference type="InterPro" id="IPR000060">
    <property type="entry name" value="BCCT_transptr"/>
</dbReference>
<evidence type="ECO:0000256" key="9">
    <source>
        <dbReference type="SAM" id="Phobius"/>
    </source>
</evidence>
<evidence type="ECO:0000256" key="6">
    <source>
        <dbReference type="ARBA" id="ARBA00022989"/>
    </source>
</evidence>
<comment type="similarity">
    <text evidence="2">Belongs to the BCCT transporter (TC 2.A.15) family.</text>
</comment>
<keyword evidence="6 9" id="KW-1133">Transmembrane helix</keyword>
<feature type="transmembrane region" description="Helical" evidence="9">
    <location>
        <begin position="18"/>
        <end position="36"/>
    </location>
</feature>
<feature type="transmembrane region" description="Helical" evidence="9">
    <location>
        <begin position="235"/>
        <end position="257"/>
    </location>
</feature>
<protein>
    <submittedName>
        <fullName evidence="10">Choline transporter</fullName>
    </submittedName>
</protein>
<feature type="transmembrane region" description="Helical" evidence="9">
    <location>
        <begin position="454"/>
        <end position="475"/>
    </location>
</feature>
<evidence type="ECO:0000313" key="10">
    <source>
        <dbReference type="EMBL" id="ALX48839.1"/>
    </source>
</evidence>
<evidence type="ECO:0000256" key="8">
    <source>
        <dbReference type="SAM" id="MobiDB-lite"/>
    </source>
</evidence>
<dbReference type="RefSeq" id="WP_068445054.1">
    <property type="nucleotide sequence ID" value="NZ_CP013862.1"/>
</dbReference>
<feature type="transmembrane region" description="Helical" evidence="9">
    <location>
        <begin position="269"/>
        <end position="292"/>
    </location>
</feature>
<organism evidence="10 11">
    <name type="scientific">Lentibacillus amyloliquefaciens</name>
    <dbReference type="NCBI Taxonomy" id="1472767"/>
    <lineage>
        <taxon>Bacteria</taxon>
        <taxon>Bacillati</taxon>
        <taxon>Bacillota</taxon>
        <taxon>Bacilli</taxon>
        <taxon>Bacillales</taxon>
        <taxon>Bacillaceae</taxon>
        <taxon>Lentibacillus</taxon>
    </lineage>
</organism>
<feature type="transmembrane region" description="Helical" evidence="9">
    <location>
        <begin position="94"/>
        <end position="111"/>
    </location>
</feature>
<dbReference type="OrthoDB" id="9775735at2"/>
<dbReference type="Pfam" id="PF02028">
    <property type="entry name" value="BCCT"/>
    <property type="match status" value="1"/>
</dbReference>
<evidence type="ECO:0000256" key="7">
    <source>
        <dbReference type="ARBA" id="ARBA00023136"/>
    </source>
</evidence>
<dbReference type="PANTHER" id="PTHR30047">
    <property type="entry name" value="HIGH-AFFINITY CHOLINE TRANSPORT PROTEIN-RELATED"/>
    <property type="match status" value="1"/>
</dbReference>
<keyword evidence="4" id="KW-1003">Cell membrane</keyword>
<comment type="subcellular location">
    <subcellularLocation>
        <location evidence="1">Cell membrane</location>
        <topology evidence="1">Multi-pass membrane protein</topology>
    </subcellularLocation>
</comment>
<feature type="transmembrane region" description="Helical" evidence="9">
    <location>
        <begin position="56"/>
        <end position="73"/>
    </location>
</feature>
<evidence type="ECO:0000256" key="2">
    <source>
        <dbReference type="ARBA" id="ARBA00005658"/>
    </source>
</evidence>
<evidence type="ECO:0000256" key="5">
    <source>
        <dbReference type="ARBA" id="ARBA00022692"/>
    </source>
</evidence>
<name>A0A0U4EZZ2_9BACI</name>
<accession>A0A0U4EZZ2</accession>
<feature type="transmembrane region" description="Helical" evidence="9">
    <location>
        <begin position="145"/>
        <end position="167"/>
    </location>
</feature>
<dbReference type="Proteomes" id="UP000050331">
    <property type="component" value="Chromosome"/>
</dbReference>
<evidence type="ECO:0000256" key="1">
    <source>
        <dbReference type="ARBA" id="ARBA00004651"/>
    </source>
</evidence>
<feature type="region of interest" description="Disordered" evidence="8">
    <location>
        <begin position="517"/>
        <end position="543"/>
    </location>
</feature>
<sequence length="543" mass="59810">MKGNSKKGLSRRLIDHRIFAPSLIIMILISIPFAMYEEQSLELLNAIFDQIVNMFTWGYIWYAIILVAAGLYLSFSKYGDVVLGDPNEKPRFNLFEYASILIAMGLGSTIMRTGMTEWGNVAVNPPFGAEAGSAEALLWGNAYSMFMWSVQVFAIFVMAAPAMGYILHVRKKPFMRISEACRDVFGDKFVDGFGGKVLDIVFLVSILSGAAVTLGLGAPIVTYNLAELLNIGQSFTLTLIVTIVWVFLFSISAYLGIEKGIKRLSTLNMYLAAAFALFVMIIGPGIFILNFFTDSVGHLLANYIDISIYTDSTNMEGSTYIVSNTVFWFAYSATWAMLHSVFAAKISKGRTIKEMILTYLLAPTLLSWVATGVLGGLGVQRYLTGEVPVLDIVQEDAMAAIPAILSSLPLSNIVLVLFIIIATIFLTTTLDSTTYTIASYTGTENMSQAEPSRALRIIVAAIITVLALLLMRIGGLAPLEVLSGLMGIPIIAIQFLLIYAAKKMMDNDRAYVYNVRPDKQENKGREQGKEIREKIEKGKQLRK</sequence>
<dbReference type="GO" id="GO:0005886">
    <property type="term" value="C:plasma membrane"/>
    <property type="evidence" value="ECO:0007669"/>
    <property type="project" value="UniProtKB-SubCell"/>
</dbReference>
<feature type="transmembrane region" description="Helical" evidence="9">
    <location>
        <begin position="481"/>
        <end position="501"/>
    </location>
</feature>
<dbReference type="GO" id="GO:0022857">
    <property type="term" value="F:transmembrane transporter activity"/>
    <property type="evidence" value="ECO:0007669"/>
    <property type="project" value="InterPro"/>
</dbReference>
<evidence type="ECO:0000256" key="4">
    <source>
        <dbReference type="ARBA" id="ARBA00022475"/>
    </source>
</evidence>
<feature type="transmembrane region" description="Helical" evidence="9">
    <location>
        <begin position="197"/>
        <end position="223"/>
    </location>
</feature>
<dbReference type="AlphaFoldDB" id="A0A0U4EZZ2"/>
<dbReference type="PANTHER" id="PTHR30047:SF7">
    <property type="entry name" value="HIGH-AFFINITY CHOLINE TRANSPORT PROTEIN"/>
    <property type="match status" value="1"/>
</dbReference>
<gene>
    <name evidence="10" type="ORF">AOX59_09555</name>
</gene>
<proteinExistence type="inferred from homology"/>
<evidence type="ECO:0000313" key="11">
    <source>
        <dbReference type="Proteomes" id="UP000050331"/>
    </source>
</evidence>
<feature type="transmembrane region" description="Helical" evidence="9">
    <location>
        <begin position="399"/>
        <end position="426"/>
    </location>
</feature>
<dbReference type="EMBL" id="CP013862">
    <property type="protein sequence ID" value="ALX48839.1"/>
    <property type="molecule type" value="Genomic_DNA"/>
</dbReference>
<reference evidence="10 11" key="1">
    <citation type="submission" date="2016-01" db="EMBL/GenBank/DDBJ databases">
        <title>Complete genome sequence of strain Lentibacillus amyloliquefaciens LAM0015T isolated from saline sediment.</title>
        <authorList>
            <person name="Wang J.-L."/>
            <person name="He M.-X."/>
        </authorList>
    </citation>
    <scope>NUCLEOTIDE SEQUENCE [LARGE SCALE GENOMIC DNA]</scope>
    <source>
        <strain evidence="10 11">LAM0015</strain>
    </source>
</reference>
<feature type="transmembrane region" description="Helical" evidence="9">
    <location>
        <begin position="356"/>
        <end position="379"/>
    </location>
</feature>
<keyword evidence="3" id="KW-0813">Transport</keyword>
<dbReference type="KEGG" id="lao:AOX59_09555"/>
<feature type="transmembrane region" description="Helical" evidence="9">
    <location>
        <begin position="325"/>
        <end position="344"/>
    </location>
</feature>
<keyword evidence="7 9" id="KW-0472">Membrane</keyword>
<keyword evidence="11" id="KW-1185">Reference proteome</keyword>